<dbReference type="Pfam" id="PF11740">
    <property type="entry name" value="KfrA_N"/>
    <property type="match status" value="1"/>
</dbReference>
<feature type="domain" description="KfrA N-terminal DNA-binding" evidence="2">
    <location>
        <begin position="8"/>
        <end position="118"/>
    </location>
</feature>
<protein>
    <recommendedName>
        <fullName evidence="2">KfrA N-terminal DNA-binding domain-containing protein</fullName>
    </recommendedName>
</protein>
<comment type="caution">
    <text evidence="3">The sequence shown here is derived from an EMBL/GenBank/DDBJ whole genome shotgun (WGS) entry which is preliminary data.</text>
</comment>
<feature type="region of interest" description="Disordered" evidence="1">
    <location>
        <begin position="133"/>
        <end position="153"/>
    </location>
</feature>
<evidence type="ECO:0000256" key="1">
    <source>
        <dbReference type="SAM" id="MobiDB-lite"/>
    </source>
</evidence>
<evidence type="ECO:0000313" key="3">
    <source>
        <dbReference type="EMBL" id="OQM39637.1"/>
    </source>
</evidence>
<sequence length="153" mass="16864">MRPAIYEPEQIIEAGLALHAEGRNITGFALRNQVGGGNPTRLRQIWDEYQASQSTVVTEPVVGLPVVVAEEVKAVSAALSERITQLATELNDEERHQEQKTVLQDALNAAQAQHKNTREDLLKRLEQISAEANARTEELKSERDKVNTIVGSG</sequence>
<name>A0A1V8NTH8_CITBR</name>
<evidence type="ECO:0000313" key="4">
    <source>
        <dbReference type="Proteomes" id="UP000192573"/>
    </source>
</evidence>
<reference evidence="3 4" key="1">
    <citation type="submission" date="2017-03" db="EMBL/GenBank/DDBJ databases">
        <authorList>
            <person name="Afonso C.L."/>
            <person name="Miller P.J."/>
            <person name="Scott M.A."/>
            <person name="Spackman E."/>
            <person name="Goraichik I."/>
            <person name="Dimitrov K.M."/>
            <person name="Suarez D.L."/>
            <person name="Swayne D.E."/>
        </authorList>
    </citation>
    <scope>NUCLEOTIDE SEQUENCE [LARGE SCALE GENOMIC DNA]</scope>
    <source>
        <strain evidence="3 4">ATCC 51113</strain>
    </source>
</reference>
<organism evidence="3 4">
    <name type="scientific">Citrobacter braakii</name>
    <dbReference type="NCBI Taxonomy" id="57706"/>
    <lineage>
        <taxon>Bacteria</taxon>
        <taxon>Pseudomonadati</taxon>
        <taxon>Pseudomonadota</taxon>
        <taxon>Gammaproteobacteria</taxon>
        <taxon>Enterobacterales</taxon>
        <taxon>Enterobacteriaceae</taxon>
        <taxon>Citrobacter</taxon>
        <taxon>Citrobacter freundii complex</taxon>
    </lineage>
</organism>
<dbReference type="InterPro" id="IPR021104">
    <property type="entry name" value="KfrA_DNA-bd_N"/>
</dbReference>
<evidence type="ECO:0000259" key="2">
    <source>
        <dbReference type="Pfam" id="PF11740"/>
    </source>
</evidence>
<dbReference type="Proteomes" id="UP000192573">
    <property type="component" value="Unassembled WGS sequence"/>
</dbReference>
<accession>A0A1V8NTH8</accession>
<dbReference type="AlphaFoldDB" id="A0A1V8NTH8"/>
<dbReference type="EMBL" id="NAEW01000019">
    <property type="protein sequence ID" value="OQM39637.1"/>
    <property type="molecule type" value="Genomic_DNA"/>
</dbReference>
<proteinExistence type="predicted"/>
<feature type="compositionally biased region" description="Basic and acidic residues" evidence="1">
    <location>
        <begin position="134"/>
        <end position="146"/>
    </location>
</feature>
<gene>
    <name evidence="3" type="ORF">BZK42_23720</name>
</gene>